<dbReference type="PANTHER" id="PTHR30146">
    <property type="entry name" value="LACI-RELATED TRANSCRIPTIONAL REPRESSOR"/>
    <property type="match status" value="1"/>
</dbReference>
<gene>
    <name evidence="5" type="primary">cytR</name>
    <name evidence="5" type="ORF">ROA7450_03789</name>
</gene>
<dbReference type="SMART" id="SM00354">
    <property type="entry name" value="HTH_LACI"/>
    <property type="match status" value="1"/>
</dbReference>
<dbReference type="PANTHER" id="PTHR30146:SF138">
    <property type="entry name" value="TRANSCRIPTIONAL REGULATORY PROTEIN"/>
    <property type="match status" value="1"/>
</dbReference>
<dbReference type="PROSITE" id="PS00356">
    <property type="entry name" value="HTH_LACI_1"/>
    <property type="match status" value="1"/>
</dbReference>
<evidence type="ECO:0000256" key="3">
    <source>
        <dbReference type="ARBA" id="ARBA00023163"/>
    </source>
</evidence>
<dbReference type="RefSeq" id="WP_085807454.1">
    <property type="nucleotide sequence ID" value="NZ_FWFX01000016.1"/>
</dbReference>
<evidence type="ECO:0000313" key="5">
    <source>
        <dbReference type="EMBL" id="SLN69884.1"/>
    </source>
</evidence>
<dbReference type="InterPro" id="IPR028082">
    <property type="entry name" value="Peripla_BP_I"/>
</dbReference>
<proteinExistence type="predicted"/>
<reference evidence="5 6" key="1">
    <citation type="submission" date="2017-03" db="EMBL/GenBank/DDBJ databases">
        <authorList>
            <person name="Afonso C.L."/>
            <person name="Miller P.J."/>
            <person name="Scott M.A."/>
            <person name="Spackman E."/>
            <person name="Goraichik I."/>
            <person name="Dimitrov K.M."/>
            <person name="Suarez D.L."/>
            <person name="Swayne D.E."/>
        </authorList>
    </citation>
    <scope>NUCLEOTIDE SEQUENCE [LARGE SCALE GENOMIC DNA]</scope>
    <source>
        <strain evidence="5 6">CECT 7450</strain>
    </source>
</reference>
<dbReference type="SUPFAM" id="SSF53822">
    <property type="entry name" value="Periplasmic binding protein-like I"/>
    <property type="match status" value="1"/>
</dbReference>
<dbReference type="CDD" id="cd01392">
    <property type="entry name" value="HTH_LacI"/>
    <property type="match status" value="1"/>
</dbReference>
<dbReference type="Pfam" id="PF00532">
    <property type="entry name" value="Peripla_BP_1"/>
    <property type="match status" value="1"/>
</dbReference>
<evidence type="ECO:0000259" key="4">
    <source>
        <dbReference type="PROSITE" id="PS50932"/>
    </source>
</evidence>
<keyword evidence="2" id="KW-0238">DNA-binding</keyword>
<dbReference type="EMBL" id="FWFX01000016">
    <property type="protein sequence ID" value="SLN69884.1"/>
    <property type="molecule type" value="Genomic_DNA"/>
</dbReference>
<dbReference type="Proteomes" id="UP000193061">
    <property type="component" value="Unassembled WGS sequence"/>
</dbReference>
<protein>
    <submittedName>
        <fullName evidence="5">HTH-type transcriptional repressor CytR</fullName>
    </submittedName>
</protein>
<keyword evidence="6" id="KW-1185">Reference proteome</keyword>
<evidence type="ECO:0000256" key="2">
    <source>
        <dbReference type="ARBA" id="ARBA00023125"/>
    </source>
</evidence>
<dbReference type="PRINTS" id="PR00036">
    <property type="entry name" value="HTHLACI"/>
</dbReference>
<keyword evidence="3" id="KW-0804">Transcription</keyword>
<evidence type="ECO:0000313" key="6">
    <source>
        <dbReference type="Proteomes" id="UP000193061"/>
    </source>
</evidence>
<dbReference type="GO" id="GO:0000976">
    <property type="term" value="F:transcription cis-regulatory region binding"/>
    <property type="evidence" value="ECO:0007669"/>
    <property type="project" value="TreeGrafter"/>
</dbReference>
<dbReference type="PROSITE" id="PS50932">
    <property type="entry name" value="HTH_LACI_2"/>
    <property type="match status" value="1"/>
</dbReference>
<dbReference type="InterPro" id="IPR001761">
    <property type="entry name" value="Peripla_BP/Lac1_sug-bd_dom"/>
</dbReference>
<organism evidence="5 6">
    <name type="scientific">Roseovarius albus</name>
    <dbReference type="NCBI Taxonomy" id="1247867"/>
    <lineage>
        <taxon>Bacteria</taxon>
        <taxon>Pseudomonadati</taxon>
        <taxon>Pseudomonadota</taxon>
        <taxon>Alphaproteobacteria</taxon>
        <taxon>Rhodobacterales</taxon>
        <taxon>Roseobacteraceae</taxon>
        <taxon>Roseovarius</taxon>
    </lineage>
</organism>
<dbReference type="Pfam" id="PF00356">
    <property type="entry name" value="LacI"/>
    <property type="match status" value="1"/>
</dbReference>
<dbReference type="Gene3D" id="1.10.260.40">
    <property type="entry name" value="lambda repressor-like DNA-binding domains"/>
    <property type="match status" value="1"/>
</dbReference>
<keyword evidence="1" id="KW-0805">Transcription regulation</keyword>
<dbReference type="GO" id="GO:0003700">
    <property type="term" value="F:DNA-binding transcription factor activity"/>
    <property type="evidence" value="ECO:0007669"/>
    <property type="project" value="TreeGrafter"/>
</dbReference>
<evidence type="ECO:0000256" key="1">
    <source>
        <dbReference type="ARBA" id="ARBA00023015"/>
    </source>
</evidence>
<sequence>MKLVTCVKVFIEKSGNLWISKKLANQKRKKRANLRDVAKAANVSVATVSRVLNSPVTVSEDTRRRVQDVIASLHFVPSAAARAINTGRTRVVGAIVPTLDNAIFSKFLATLEKTLAEHGLSLVVATTKGDPNIEAQKAQGLVDIGAEALIVSGVTHSPDFEKLIELTRLPVIATSCYDKNYHLPTIGYDNAGASRIALDFLLSAGHRKIAVVHGPVKDNDRTLARLSGLKALDQNHTLQTFETNISVQGGCDATQMLLAETTSFSVILCFSDVLALGVLFELQRNRIKVPDEMSLVGIDDLPSSSCTFPEITTVHLPVATMGETTGEAIVEWLDNHVAPKSKLLQAELIVRNSTREFN</sequence>
<name>A0A1X7A420_9RHOB</name>
<feature type="domain" description="HTH lacI-type" evidence="4">
    <location>
        <begin position="32"/>
        <end position="86"/>
    </location>
</feature>
<dbReference type="InterPro" id="IPR010982">
    <property type="entry name" value="Lambda_DNA-bd_dom_sf"/>
</dbReference>
<dbReference type="OrthoDB" id="60111at2"/>
<dbReference type="SUPFAM" id="SSF47413">
    <property type="entry name" value="lambda repressor-like DNA-binding domains"/>
    <property type="match status" value="1"/>
</dbReference>
<dbReference type="Gene3D" id="3.40.50.2300">
    <property type="match status" value="2"/>
</dbReference>
<dbReference type="AlphaFoldDB" id="A0A1X7A420"/>
<accession>A0A1X7A420</accession>
<dbReference type="InterPro" id="IPR000843">
    <property type="entry name" value="HTH_LacI"/>
</dbReference>